<accession>A0A834WEK4</accession>
<comment type="caution">
    <text evidence="1">The sequence shown here is derived from an EMBL/GenBank/DDBJ whole genome shotgun (WGS) entry which is preliminary data.</text>
</comment>
<proteinExistence type="predicted"/>
<reference evidence="1" key="1">
    <citation type="submission" date="2020-09" db="EMBL/GenBank/DDBJ databases">
        <title>Genome-Enabled Discovery of Anthraquinone Biosynthesis in Senna tora.</title>
        <authorList>
            <person name="Kang S.-H."/>
            <person name="Pandey R.P."/>
            <person name="Lee C.-M."/>
            <person name="Sim J.-S."/>
            <person name="Jeong J.-T."/>
            <person name="Choi B.-S."/>
            <person name="Jung M."/>
            <person name="Ginzburg D."/>
            <person name="Zhao K."/>
            <person name="Won S.Y."/>
            <person name="Oh T.-J."/>
            <person name="Yu Y."/>
            <person name="Kim N.-H."/>
            <person name="Lee O.R."/>
            <person name="Lee T.-H."/>
            <person name="Bashyal P."/>
            <person name="Kim T.-S."/>
            <person name="Lee W.-H."/>
            <person name="Kawkins C."/>
            <person name="Kim C.-K."/>
            <person name="Kim J.S."/>
            <person name="Ahn B.O."/>
            <person name="Rhee S.Y."/>
            <person name="Sohng J.K."/>
        </authorList>
    </citation>
    <scope>NUCLEOTIDE SEQUENCE</scope>
    <source>
        <tissue evidence="1">Leaf</tissue>
    </source>
</reference>
<name>A0A834WEK4_9FABA</name>
<evidence type="ECO:0000313" key="1">
    <source>
        <dbReference type="EMBL" id="KAF7818073.1"/>
    </source>
</evidence>
<evidence type="ECO:0000313" key="2">
    <source>
        <dbReference type="Proteomes" id="UP000634136"/>
    </source>
</evidence>
<dbReference type="AlphaFoldDB" id="A0A834WEK4"/>
<dbReference type="Proteomes" id="UP000634136">
    <property type="component" value="Unassembled WGS sequence"/>
</dbReference>
<keyword evidence="2" id="KW-1185">Reference proteome</keyword>
<organism evidence="1 2">
    <name type="scientific">Senna tora</name>
    <dbReference type="NCBI Taxonomy" id="362788"/>
    <lineage>
        <taxon>Eukaryota</taxon>
        <taxon>Viridiplantae</taxon>
        <taxon>Streptophyta</taxon>
        <taxon>Embryophyta</taxon>
        <taxon>Tracheophyta</taxon>
        <taxon>Spermatophyta</taxon>
        <taxon>Magnoliopsida</taxon>
        <taxon>eudicotyledons</taxon>
        <taxon>Gunneridae</taxon>
        <taxon>Pentapetalae</taxon>
        <taxon>rosids</taxon>
        <taxon>fabids</taxon>
        <taxon>Fabales</taxon>
        <taxon>Fabaceae</taxon>
        <taxon>Caesalpinioideae</taxon>
        <taxon>Cassia clade</taxon>
        <taxon>Senna</taxon>
    </lineage>
</organism>
<dbReference type="EMBL" id="JAAIUW010000008">
    <property type="protein sequence ID" value="KAF7818073.1"/>
    <property type="molecule type" value="Genomic_DNA"/>
</dbReference>
<gene>
    <name evidence="1" type="ORF">G2W53_023528</name>
</gene>
<sequence length="23" mass="2429">MALTDTDGLRSAITLGPVTYLGY</sequence>
<protein>
    <submittedName>
        <fullName evidence="1">Uncharacterized protein</fullName>
    </submittedName>
</protein>